<reference evidence="23 24" key="1">
    <citation type="journal article" date="2021" name="BMC Biol.">
        <title>Horizontally acquired antibacterial genes associated with adaptive radiation of ladybird beetles.</title>
        <authorList>
            <person name="Li H.S."/>
            <person name="Tang X.F."/>
            <person name="Huang Y.H."/>
            <person name="Xu Z.Y."/>
            <person name="Chen M.L."/>
            <person name="Du X.Y."/>
            <person name="Qiu B.Y."/>
            <person name="Chen P.T."/>
            <person name="Zhang W."/>
            <person name="Slipinski A."/>
            <person name="Escalona H.E."/>
            <person name="Waterhouse R.M."/>
            <person name="Zwick A."/>
            <person name="Pang H."/>
        </authorList>
    </citation>
    <scope>NUCLEOTIDE SEQUENCE [LARGE SCALE GENOMIC DNA]</scope>
    <source>
        <strain evidence="23">SYSU2018</strain>
    </source>
</reference>
<evidence type="ECO:0000313" key="23">
    <source>
        <dbReference type="EMBL" id="KAL3289495.1"/>
    </source>
</evidence>
<keyword evidence="14" id="KW-0346">Stress response</keyword>
<dbReference type="InterPro" id="IPR050339">
    <property type="entry name" value="CC_SR_Kinase"/>
</dbReference>
<evidence type="ECO:0000256" key="14">
    <source>
        <dbReference type="ARBA" id="ARBA00023016"/>
    </source>
</evidence>
<evidence type="ECO:0000256" key="19">
    <source>
        <dbReference type="ARBA" id="ARBA00041500"/>
    </source>
</evidence>
<dbReference type="AlphaFoldDB" id="A0ABD2PFI9"/>
<dbReference type="GO" id="GO:0006417">
    <property type="term" value="P:regulation of translation"/>
    <property type="evidence" value="ECO:0007669"/>
    <property type="project" value="UniProtKB-KW"/>
</dbReference>
<evidence type="ECO:0000256" key="18">
    <source>
        <dbReference type="ARBA" id="ARBA00037982"/>
    </source>
</evidence>
<keyword evidence="9" id="KW-0418">Kinase</keyword>
<accession>A0ABD2PFI9</accession>
<evidence type="ECO:0000256" key="3">
    <source>
        <dbReference type="ARBA" id="ARBA00022527"/>
    </source>
</evidence>
<keyword evidence="3" id="KW-0723">Serine/threonine-protein kinase</keyword>
<evidence type="ECO:0000256" key="1">
    <source>
        <dbReference type="ARBA" id="ARBA00004115"/>
    </source>
</evidence>
<keyword evidence="5" id="KW-0808">Transferase</keyword>
<dbReference type="Proteomes" id="UP001516400">
    <property type="component" value="Unassembled WGS sequence"/>
</dbReference>
<dbReference type="GO" id="GO:0004674">
    <property type="term" value="F:protein serine/threonine kinase activity"/>
    <property type="evidence" value="ECO:0007669"/>
    <property type="project" value="UniProtKB-KW"/>
</dbReference>
<dbReference type="EMBL" id="JABFTP020000186">
    <property type="protein sequence ID" value="KAL3289495.1"/>
    <property type="molecule type" value="Genomic_DNA"/>
</dbReference>
<dbReference type="SUPFAM" id="SSF50998">
    <property type="entry name" value="Quinoprotein alcohol dehydrogenase-like"/>
    <property type="match status" value="1"/>
</dbReference>
<keyword evidence="7 21" id="KW-0732">Signal</keyword>
<keyword evidence="24" id="KW-1185">Reference proteome</keyword>
<dbReference type="GO" id="GO:0005789">
    <property type="term" value="C:endoplasmic reticulum membrane"/>
    <property type="evidence" value="ECO:0007669"/>
    <property type="project" value="UniProtKB-SubCell"/>
</dbReference>
<dbReference type="GO" id="GO:0005524">
    <property type="term" value="F:ATP binding"/>
    <property type="evidence" value="ECO:0007669"/>
    <property type="project" value="UniProtKB-UniRule"/>
</dbReference>
<dbReference type="InterPro" id="IPR017441">
    <property type="entry name" value="Protein_kinase_ATP_BS"/>
</dbReference>
<evidence type="ECO:0000256" key="8">
    <source>
        <dbReference type="ARBA" id="ARBA00022741"/>
    </source>
</evidence>
<keyword evidence="17" id="KW-0834">Unfolded protein response</keyword>
<keyword evidence="16" id="KW-0325">Glycoprotein</keyword>
<evidence type="ECO:0000259" key="22">
    <source>
        <dbReference type="PROSITE" id="PS50011"/>
    </source>
</evidence>
<evidence type="ECO:0000256" key="6">
    <source>
        <dbReference type="ARBA" id="ARBA00022692"/>
    </source>
</evidence>
<dbReference type="InterPro" id="IPR011009">
    <property type="entry name" value="Kinase-like_dom_sf"/>
</dbReference>
<evidence type="ECO:0000256" key="20">
    <source>
        <dbReference type="PROSITE-ProRule" id="PRU10141"/>
    </source>
</evidence>
<dbReference type="PANTHER" id="PTHR11042">
    <property type="entry name" value="EUKARYOTIC TRANSLATION INITIATION FACTOR 2-ALPHA KINASE EIF2-ALPHA KINASE -RELATED"/>
    <property type="match status" value="1"/>
</dbReference>
<evidence type="ECO:0000256" key="17">
    <source>
        <dbReference type="ARBA" id="ARBA00023230"/>
    </source>
</evidence>
<keyword evidence="12" id="KW-0810">Translation regulation</keyword>
<evidence type="ECO:0000256" key="16">
    <source>
        <dbReference type="ARBA" id="ARBA00023180"/>
    </source>
</evidence>
<dbReference type="PROSITE" id="PS50011">
    <property type="entry name" value="PROTEIN_KINASE_DOM"/>
    <property type="match status" value="1"/>
</dbReference>
<dbReference type="EC" id="2.7.11.1" evidence="2"/>
<evidence type="ECO:0000256" key="5">
    <source>
        <dbReference type="ARBA" id="ARBA00022679"/>
    </source>
</evidence>
<dbReference type="FunFam" id="3.30.200.20:FF:000193">
    <property type="entry name" value="Eukaryotic translation initiation factor 2-alpha kinase 3"/>
    <property type="match status" value="1"/>
</dbReference>
<evidence type="ECO:0000256" key="15">
    <source>
        <dbReference type="ARBA" id="ARBA00023136"/>
    </source>
</evidence>
<dbReference type="Gene3D" id="3.30.200.20">
    <property type="entry name" value="Phosphorylase Kinase, domain 1"/>
    <property type="match status" value="1"/>
</dbReference>
<dbReference type="InterPro" id="IPR008271">
    <property type="entry name" value="Ser/Thr_kinase_AS"/>
</dbReference>
<evidence type="ECO:0000313" key="24">
    <source>
        <dbReference type="Proteomes" id="UP001516400"/>
    </source>
</evidence>
<dbReference type="FunFam" id="1.10.510.10:FF:000251">
    <property type="entry name" value="eukaryotic translation initiation factor 2-alpha kinase 3"/>
    <property type="match status" value="1"/>
</dbReference>
<keyword evidence="6" id="KW-0812">Transmembrane</keyword>
<dbReference type="SUPFAM" id="SSF56112">
    <property type="entry name" value="Protein kinase-like (PK-like)"/>
    <property type="match status" value="1"/>
</dbReference>
<feature type="signal peptide" evidence="21">
    <location>
        <begin position="1"/>
        <end position="27"/>
    </location>
</feature>
<dbReference type="PROSITE" id="PS00108">
    <property type="entry name" value="PROTEIN_KINASE_ST"/>
    <property type="match status" value="1"/>
</dbReference>
<evidence type="ECO:0000256" key="13">
    <source>
        <dbReference type="ARBA" id="ARBA00022989"/>
    </source>
</evidence>
<feature type="binding site" evidence="20">
    <location>
        <position position="492"/>
    </location>
    <ligand>
        <name>ATP</name>
        <dbReference type="ChEBI" id="CHEBI:30616"/>
    </ligand>
</feature>
<evidence type="ECO:0000256" key="9">
    <source>
        <dbReference type="ARBA" id="ARBA00022777"/>
    </source>
</evidence>
<dbReference type="Gene3D" id="1.10.510.10">
    <property type="entry name" value="Transferase(Phosphotransferase) domain 1"/>
    <property type="match status" value="1"/>
</dbReference>
<dbReference type="InterPro" id="IPR011047">
    <property type="entry name" value="Quinoprotein_ADH-like_sf"/>
</dbReference>
<dbReference type="PROSITE" id="PS00107">
    <property type="entry name" value="PROTEIN_KINASE_ATP"/>
    <property type="match status" value="1"/>
</dbReference>
<evidence type="ECO:0000256" key="21">
    <source>
        <dbReference type="SAM" id="SignalP"/>
    </source>
</evidence>
<comment type="caution">
    <text evidence="23">The sequence shown here is derived from an EMBL/GenBank/DDBJ whole genome shotgun (WGS) entry which is preliminary data.</text>
</comment>
<evidence type="ECO:0000256" key="2">
    <source>
        <dbReference type="ARBA" id="ARBA00012513"/>
    </source>
</evidence>
<keyword evidence="13" id="KW-1133">Transmembrane helix</keyword>
<evidence type="ECO:0000256" key="7">
    <source>
        <dbReference type="ARBA" id="ARBA00022729"/>
    </source>
</evidence>
<feature type="chain" id="PRO_5044820056" description="non-specific serine/threonine protein kinase" evidence="21">
    <location>
        <begin position="28"/>
        <end position="874"/>
    </location>
</feature>
<organism evidence="23 24">
    <name type="scientific">Cryptolaemus montrouzieri</name>
    <dbReference type="NCBI Taxonomy" id="559131"/>
    <lineage>
        <taxon>Eukaryota</taxon>
        <taxon>Metazoa</taxon>
        <taxon>Ecdysozoa</taxon>
        <taxon>Arthropoda</taxon>
        <taxon>Hexapoda</taxon>
        <taxon>Insecta</taxon>
        <taxon>Pterygota</taxon>
        <taxon>Neoptera</taxon>
        <taxon>Endopterygota</taxon>
        <taxon>Coleoptera</taxon>
        <taxon>Polyphaga</taxon>
        <taxon>Cucujiformia</taxon>
        <taxon>Coccinelloidea</taxon>
        <taxon>Coccinellidae</taxon>
        <taxon>Scymninae</taxon>
        <taxon>Scymnini</taxon>
        <taxon>Cryptolaemus</taxon>
    </lineage>
</organism>
<comment type="similarity">
    <text evidence="18">Belongs to the protein kinase superfamily. Ser/Thr protein kinase family. GCN2 subfamily.</text>
</comment>
<keyword evidence="8 20" id="KW-0547">Nucleotide-binding</keyword>
<keyword evidence="4" id="KW-0597">Phosphoprotein</keyword>
<dbReference type="SMART" id="SM00220">
    <property type="entry name" value="S_TKc"/>
    <property type="match status" value="1"/>
</dbReference>
<gene>
    <name evidence="23" type="ORF">HHI36_022915</name>
</gene>
<evidence type="ECO:0000256" key="11">
    <source>
        <dbReference type="ARBA" id="ARBA00022840"/>
    </source>
</evidence>
<dbReference type="GO" id="GO:0006986">
    <property type="term" value="P:response to unfolded protein"/>
    <property type="evidence" value="ECO:0007669"/>
    <property type="project" value="UniProtKB-KW"/>
</dbReference>
<name>A0ABD2PFI9_9CUCU</name>
<evidence type="ECO:0000256" key="10">
    <source>
        <dbReference type="ARBA" id="ARBA00022824"/>
    </source>
</evidence>
<keyword evidence="11 20" id="KW-0067">ATP-binding</keyword>
<dbReference type="PANTHER" id="PTHR11042:SF91">
    <property type="entry name" value="EUKARYOTIC TRANSLATION INITIATION FACTOR 2-ALPHA KINASE"/>
    <property type="match status" value="1"/>
</dbReference>
<comment type="subcellular location">
    <subcellularLocation>
        <location evidence="1">Endoplasmic reticulum membrane</location>
        <topology evidence="1">Single-pass type I membrane protein</topology>
    </subcellularLocation>
</comment>
<proteinExistence type="inferred from homology"/>
<sequence>MHFMLRNNVFELFEIICIVSFWSLGRGEVEELSYCSEPQSSAILVSTLDGRFTKLTGNGQLKWIVNTEPGALLASNIHNLELTNNGQWIRIIPSLSGMLYKFDGSTIDPISITAESLLKSSFKYSDDLVMAGSVEVRTYGVGFRSGNVFYECSPLKCVNVTENADAEDDVLVLKRITQTVRAIELRTGNEKWNFSVGDLTISLPRVSCIDVDAKKTSWNITAVLPDGVLKVVQNVKSIHNSWEYKFTSPIVKVWKWSGTDLEDVNVFTPKENSNVSPINAALYVGMHNKQLYIHESGEMQNMLVEKKHHSVAVVESTSLSKIPWKPIPASAIMLEDDSTALAVLYGSPYVNGNGYFLYTESDLKLKNSLLCEKNQTIEDPVVGTVEYIIMPMWVWWKEIAVISLTTAMVFHLIFRYGQNRRLQHQTSATSISLETPSIEDRSVERLSESSVTLPFSSRYMNDFETLQCLGKGGFGVVFQVKQKIDECQYALKRITLPKEKAKRDRVMREVKALAKLEHQNIVRYFNSWVEHPPIGWQQSHDNDWIGDTSEAAYMVTSSHRRTQSVSIMIETAEESFRCNSDSSDNFICFENSTSDNVNIPPKEFSVNSPSEMSHAEKKINWKRPSRKSHSLDMKLPREPPMFLYIQMQLCQKENLKDWMVKNHDRKKETVVGLFSQIISAVEYVHLQGLIHRDLKPGNIFFSLEGQIKVGDFGLVKDIESSFDLDTSIPSNSCYSPNGHTKEVGTRLYMSPEQLKNKKYDYKVDIYSLGLIFLELLVPFSTDMERFRVLTAVKMNDYPKDFKVDHKDEVSFVSSSVHVQTIVKIFLVAKLAQLFSILTRSLNVISFAFFTMNENIEQRICLKFCIANGIRVSNR</sequence>
<evidence type="ECO:0000256" key="12">
    <source>
        <dbReference type="ARBA" id="ARBA00022845"/>
    </source>
</evidence>
<dbReference type="InterPro" id="IPR000719">
    <property type="entry name" value="Prot_kinase_dom"/>
</dbReference>
<feature type="domain" description="Protein kinase" evidence="22">
    <location>
        <begin position="463"/>
        <end position="874"/>
    </location>
</feature>
<protein>
    <recommendedName>
        <fullName evidence="2">non-specific serine/threonine protein kinase</fullName>
        <ecNumber evidence="2">2.7.11.1</ecNumber>
    </recommendedName>
    <alternativeName>
        <fullName evidence="19">PRKR-like endoplasmic reticulum kinase</fullName>
    </alternativeName>
</protein>
<evidence type="ECO:0000256" key="4">
    <source>
        <dbReference type="ARBA" id="ARBA00022553"/>
    </source>
</evidence>
<keyword evidence="10" id="KW-0256">Endoplasmic reticulum</keyword>
<keyword evidence="15" id="KW-0472">Membrane</keyword>
<dbReference type="Pfam" id="PF00069">
    <property type="entry name" value="Pkinase"/>
    <property type="match status" value="2"/>
</dbReference>